<dbReference type="AlphaFoldDB" id="K0SMD7"/>
<keyword evidence="2" id="KW-1133">Transmembrane helix</keyword>
<sequence>MSSSKPGGVLDEPGSTPSDGATREDLESDGSAPFRVDDESTTCQYDEYDDGGSTNLAPRPGCRRPSRLATLSGVVLLVVFLTAFGLTATLYRKGRHVTKVHSANEYYAGNRRSPIVSEPVRTPKDGGWHDLEEDERTSLEADLKEGEWESSLLPLLQLDDDLSLPTSTSTSPSLEEAKCPRGYEPRSARRNRRRQGRRGLLLATKSVKSRPTSEWRSRPSGGDSDQHVPEHCVRVDDTGSTGRTEFQTKAGKKEGKSKGSNMGTVPIKL</sequence>
<evidence type="ECO:0000256" key="2">
    <source>
        <dbReference type="SAM" id="Phobius"/>
    </source>
</evidence>
<reference evidence="3 4" key="1">
    <citation type="journal article" date="2012" name="Genome Biol.">
        <title>Genome and low-iron response of an oceanic diatom adapted to chronic iron limitation.</title>
        <authorList>
            <person name="Lommer M."/>
            <person name="Specht M."/>
            <person name="Roy A.S."/>
            <person name="Kraemer L."/>
            <person name="Andreson R."/>
            <person name="Gutowska M.A."/>
            <person name="Wolf J."/>
            <person name="Bergner S.V."/>
            <person name="Schilhabel M.B."/>
            <person name="Klostermeier U.C."/>
            <person name="Beiko R.G."/>
            <person name="Rosenstiel P."/>
            <person name="Hippler M."/>
            <person name="Laroche J."/>
        </authorList>
    </citation>
    <scope>NUCLEOTIDE SEQUENCE [LARGE SCALE GENOMIC DNA]</scope>
    <source>
        <strain evidence="3 4">CCMP1005</strain>
    </source>
</reference>
<feature type="compositionally biased region" description="Low complexity" evidence="1">
    <location>
        <begin position="159"/>
        <end position="174"/>
    </location>
</feature>
<evidence type="ECO:0000313" key="3">
    <source>
        <dbReference type="EMBL" id="EJK62091.1"/>
    </source>
</evidence>
<evidence type="ECO:0000313" key="4">
    <source>
        <dbReference type="Proteomes" id="UP000266841"/>
    </source>
</evidence>
<keyword evidence="2" id="KW-0472">Membrane</keyword>
<gene>
    <name evidence="3" type="ORF">THAOC_17310</name>
</gene>
<dbReference type="EMBL" id="AGNL01019125">
    <property type="protein sequence ID" value="EJK62091.1"/>
    <property type="molecule type" value="Genomic_DNA"/>
</dbReference>
<feature type="compositionally biased region" description="Basic and acidic residues" evidence="1">
    <location>
        <begin position="224"/>
        <end position="237"/>
    </location>
</feature>
<dbReference type="Proteomes" id="UP000266841">
    <property type="component" value="Unassembled WGS sequence"/>
</dbReference>
<keyword evidence="4" id="KW-1185">Reference proteome</keyword>
<feature type="region of interest" description="Disordered" evidence="1">
    <location>
        <begin position="159"/>
        <end position="269"/>
    </location>
</feature>
<feature type="compositionally biased region" description="Basic and acidic residues" evidence="1">
    <location>
        <begin position="175"/>
        <end position="187"/>
    </location>
</feature>
<name>K0SMD7_THAOC</name>
<proteinExistence type="predicted"/>
<comment type="caution">
    <text evidence="3">The sequence shown here is derived from an EMBL/GenBank/DDBJ whole genome shotgun (WGS) entry which is preliminary data.</text>
</comment>
<accession>K0SMD7</accession>
<evidence type="ECO:0000256" key="1">
    <source>
        <dbReference type="SAM" id="MobiDB-lite"/>
    </source>
</evidence>
<organism evidence="3 4">
    <name type="scientific">Thalassiosira oceanica</name>
    <name type="common">Marine diatom</name>
    <dbReference type="NCBI Taxonomy" id="159749"/>
    <lineage>
        <taxon>Eukaryota</taxon>
        <taxon>Sar</taxon>
        <taxon>Stramenopiles</taxon>
        <taxon>Ochrophyta</taxon>
        <taxon>Bacillariophyta</taxon>
        <taxon>Coscinodiscophyceae</taxon>
        <taxon>Thalassiosirophycidae</taxon>
        <taxon>Thalassiosirales</taxon>
        <taxon>Thalassiosiraceae</taxon>
        <taxon>Thalassiosira</taxon>
    </lineage>
</organism>
<feature type="compositionally biased region" description="Polar residues" evidence="1">
    <location>
        <begin position="238"/>
        <end position="247"/>
    </location>
</feature>
<feature type="compositionally biased region" description="Basic residues" evidence="1">
    <location>
        <begin position="188"/>
        <end position="197"/>
    </location>
</feature>
<protein>
    <submittedName>
        <fullName evidence="3">Uncharacterized protein</fullName>
    </submittedName>
</protein>
<feature type="transmembrane region" description="Helical" evidence="2">
    <location>
        <begin position="68"/>
        <end position="91"/>
    </location>
</feature>
<keyword evidence="2" id="KW-0812">Transmembrane</keyword>
<feature type="region of interest" description="Disordered" evidence="1">
    <location>
        <begin position="1"/>
        <end position="61"/>
    </location>
</feature>